<dbReference type="Pfam" id="PF06925">
    <property type="entry name" value="MGDG_synth"/>
    <property type="match status" value="1"/>
</dbReference>
<reference evidence="8" key="1">
    <citation type="journal article" date="2014" name="Int. J. Syst. Evol. Microbiol.">
        <title>Complete genome sequence of Corynebacterium casei LMG S-19264T (=DSM 44701T), isolated from a smear-ripened cheese.</title>
        <authorList>
            <consortium name="US DOE Joint Genome Institute (JGI-PGF)"/>
            <person name="Walter F."/>
            <person name="Albersmeier A."/>
            <person name="Kalinowski J."/>
            <person name="Ruckert C."/>
        </authorList>
    </citation>
    <scope>NUCLEOTIDE SEQUENCE</scope>
    <source>
        <strain evidence="8">JCM 14371</strain>
    </source>
</reference>
<keyword evidence="4" id="KW-0808">Transferase</keyword>
<dbReference type="PANTHER" id="PTHR43025:SF3">
    <property type="entry name" value="MONOGALACTOSYLDIACYLGLYCEROL SYNTHASE 1, CHLOROPLASTIC"/>
    <property type="match status" value="1"/>
</dbReference>
<dbReference type="GO" id="GO:0016020">
    <property type="term" value="C:membrane"/>
    <property type="evidence" value="ECO:0007669"/>
    <property type="project" value="UniProtKB-SubCell"/>
</dbReference>
<dbReference type="Pfam" id="PF04101">
    <property type="entry name" value="Glyco_tran_28_C"/>
    <property type="match status" value="1"/>
</dbReference>
<evidence type="ECO:0000259" key="7">
    <source>
        <dbReference type="Pfam" id="PF06925"/>
    </source>
</evidence>
<dbReference type="Proteomes" id="UP000635726">
    <property type="component" value="Unassembled WGS sequence"/>
</dbReference>
<dbReference type="Gene3D" id="3.40.50.2000">
    <property type="entry name" value="Glycogen Phosphorylase B"/>
    <property type="match status" value="1"/>
</dbReference>
<gene>
    <name evidence="8" type="ORF">GCM10008939_33130</name>
</gene>
<protein>
    <submittedName>
        <fullName evidence="8">Cell wall synthesis protein</fullName>
    </submittedName>
</protein>
<reference evidence="8" key="2">
    <citation type="submission" date="2020-09" db="EMBL/GenBank/DDBJ databases">
        <authorList>
            <person name="Sun Q."/>
            <person name="Ohkuma M."/>
        </authorList>
    </citation>
    <scope>NUCLEOTIDE SEQUENCE</scope>
    <source>
        <strain evidence="8">JCM 14371</strain>
    </source>
</reference>
<keyword evidence="9" id="KW-1185">Reference proteome</keyword>
<evidence type="ECO:0000256" key="2">
    <source>
        <dbReference type="ARBA" id="ARBA00006962"/>
    </source>
</evidence>
<dbReference type="PANTHER" id="PTHR43025">
    <property type="entry name" value="MONOGALACTOSYLDIACYLGLYCEROL SYNTHASE"/>
    <property type="match status" value="1"/>
</dbReference>
<evidence type="ECO:0000256" key="5">
    <source>
        <dbReference type="SAM" id="MobiDB-lite"/>
    </source>
</evidence>
<keyword evidence="3" id="KW-0328">Glycosyltransferase</keyword>
<dbReference type="InterPro" id="IPR009695">
    <property type="entry name" value="Diacylglyc_glucosyltr_N"/>
</dbReference>
<name>A0A917PP22_9DEIO</name>
<evidence type="ECO:0000313" key="8">
    <source>
        <dbReference type="EMBL" id="GGJ86564.1"/>
    </source>
</evidence>
<feature type="domain" description="Diacylglycerol glucosyltransferase N-terminal" evidence="7">
    <location>
        <begin position="14"/>
        <end position="179"/>
    </location>
</feature>
<evidence type="ECO:0000256" key="1">
    <source>
        <dbReference type="ARBA" id="ARBA00004370"/>
    </source>
</evidence>
<dbReference type="GO" id="GO:0016758">
    <property type="term" value="F:hexosyltransferase activity"/>
    <property type="evidence" value="ECO:0007669"/>
    <property type="project" value="InterPro"/>
</dbReference>
<evidence type="ECO:0000256" key="4">
    <source>
        <dbReference type="ARBA" id="ARBA00022679"/>
    </source>
</evidence>
<dbReference type="SUPFAM" id="SSF53756">
    <property type="entry name" value="UDP-Glycosyltransferase/glycogen phosphorylase"/>
    <property type="match status" value="1"/>
</dbReference>
<dbReference type="AlphaFoldDB" id="A0A917PP22"/>
<comment type="caution">
    <text evidence="8">The sequence shown here is derived from an EMBL/GenBank/DDBJ whole genome shotgun (WGS) entry which is preliminary data.</text>
</comment>
<feature type="domain" description="Glycosyl transferase family 28 C-terminal" evidence="6">
    <location>
        <begin position="212"/>
        <end position="361"/>
    </location>
</feature>
<sequence length="401" mass="43824">MKVRIYSASFGSGHHQANEALGDALQARDPRVRARHTDYLTHLSGFERGVILGFYLGWLRYAPGIYRWYYRFTDRPSEPQLIKDGYRWLGRGSMQRELLQDVPDLAVSSYPTPAAVTGWVRDQYRLKYLNVLVVTDYRIHEHWVRQEADLVLVPTEEARGQMIARGIPEGRVRVTGIPINARYAALIGTATDPGARAALRQRHGLDPHLPLLLVSGGGQGTYRSLNVLLGELGMLGRPVQVLVLAGAKRPGRTQLGGATIHWLGFTTDFPELLAASDLVVGKAGGLTVAEATTLGVPMVIYDPIPGQEEHNAEYLERGGAAVWARTRTTLRPALLRALDPDERARMSAGAFALSVPDAADRAARVILEATAQRAQATAGTQATADTQATRPTDPAPSRDTD</sequence>
<comment type="similarity">
    <text evidence="2">Belongs to the glycosyltransferase 28 family.</text>
</comment>
<dbReference type="InterPro" id="IPR050519">
    <property type="entry name" value="Glycosyltransf_28_UgtP"/>
</dbReference>
<evidence type="ECO:0000256" key="3">
    <source>
        <dbReference type="ARBA" id="ARBA00022676"/>
    </source>
</evidence>
<evidence type="ECO:0000259" key="6">
    <source>
        <dbReference type="Pfam" id="PF04101"/>
    </source>
</evidence>
<dbReference type="InterPro" id="IPR007235">
    <property type="entry name" value="Glyco_trans_28_C"/>
</dbReference>
<dbReference type="RefSeq" id="WP_188964423.1">
    <property type="nucleotide sequence ID" value="NZ_BMOE01000016.1"/>
</dbReference>
<accession>A0A917PP22</accession>
<evidence type="ECO:0000313" key="9">
    <source>
        <dbReference type="Proteomes" id="UP000635726"/>
    </source>
</evidence>
<proteinExistence type="inferred from homology"/>
<feature type="region of interest" description="Disordered" evidence="5">
    <location>
        <begin position="373"/>
        <end position="401"/>
    </location>
</feature>
<feature type="compositionally biased region" description="Low complexity" evidence="5">
    <location>
        <begin position="373"/>
        <end position="392"/>
    </location>
</feature>
<comment type="subcellular location">
    <subcellularLocation>
        <location evidence="1">Membrane</location>
    </subcellularLocation>
</comment>
<dbReference type="EMBL" id="BMOE01000016">
    <property type="protein sequence ID" value="GGJ86564.1"/>
    <property type="molecule type" value="Genomic_DNA"/>
</dbReference>
<dbReference type="GO" id="GO:0009247">
    <property type="term" value="P:glycolipid biosynthetic process"/>
    <property type="evidence" value="ECO:0007669"/>
    <property type="project" value="InterPro"/>
</dbReference>
<organism evidence="8 9">
    <name type="scientific">Deinococcus aquiradiocola</name>
    <dbReference type="NCBI Taxonomy" id="393059"/>
    <lineage>
        <taxon>Bacteria</taxon>
        <taxon>Thermotogati</taxon>
        <taxon>Deinococcota</taxon>
        <taxon>Deinococci</taxon>
        <taxon>Deinococcales</taxon>
        <taxon>Deinococcaceae</taxon>
        <taxon>Deinococcus</taxon>
    </lineage>
</organism>